<dbReference type="eggNOG" id="arCOG02320">
    <property type="taxonomic scope" value="Archaea"/>
</dbReference>
<comment type="subcellular location">
    <subcellularLocation>
        <location evidence="1">Cell membrane</location>
        <topology evidence="1">Multi-pass membrane protein</topology>
    </subcellularLocation>
</comment>
<dbReference type="Pfam" id="PF17202">
    <property type="entry name" value="sCache_3_3"/>
    <property type="match status" value="1"/>
</dbReference>
<dbReference type="InterPro" id="IPR033463">
    <property type="entry name" value="sCache_3"/>
</dbReference>
<reference evidence="13" key="1">
    <citation type="submission" date="2009-08" db="EMBL/GenBank/DDBJ databases">
        <title>Complete sequence of chromosome of Methanocaldococcus fervens AG86.</title>
        <authorList>
            <consortium name="US DOE Joint Genome Institute"/>
            <person name="Lucas S."/>
            <person name="Copeland A."/>
            <person name="Lapidus A."/>
            <person name="Glavina del Rio T."/>
            <person name="Tice H."/>
            <person name="Bruce D."/>
            <person name="Goodwin L."/>
            <person name="Pitluck S."/>
            <person name="Chertkov O."/>
            <person name="Detter J.C."/>
            <person name="Han C."/>
            <person name="Tapia R."/>
            <person name="Larimer F."/>
            <person name="Land M."/>
            <person name="Hauser L."/>
            <person name="Kyrpides N."/>
            <person name="Ovchinnikova G."/>
            <person name="Lupa-Sieprawska M."/>
            <person name="Whitman W.B."/>
        </authorList>
    </citation>
    <scope>NUCLEOTIDE SEQUENCE [LARGE SCALE GENOMIC DNA]</scope>
    <source>
        <strain evidence="13">AG86</strain>
    </source>
</reference>
<keyword evidence="14" id="KW-1185">Reference proteome</keyword>
<keyword evidence="3 10" id="KW-0812">Transmembrane</keyword>
<dbReference type="SUPFAM" id="SSF58104">
    <property type="entry name" value="Methyl-accepting chemotaxis protein (MCP) signaling domain"/>
    <property type="match status" value="1"/>
</dbReference>
<dbReference type="SMART" id="SM00304">
    <property type="entry name" value="HAMP"/>
    <property type="match status" value="2"/>
</dbReference>
<gene>
    <name evidence="13" type="ordered locus">Mefer_0025</name>
</gene>
<keyword evidence="4 10" id="KW-1133">Transmembrane helix</keyword>
<evidence type="ECO:0000256" key="10">
    <source>
        <dbReference type="SAM" id="Phobius"/>
    </source>
</evidence>
<dbReference type="Pfam" id="PF00015">
    <property type="entry name" value="MCPsignal"/>
    <property type="match status" value="1"/>
</dbReference>
<dbReference type="EMBL" id="CP001696">
    <property type="protein sequence ID" value="ACV23867.1"/>
    <property type="molecule type" value="Genomic_DNA"/>
</dbReference>
<evidence type="ECO:0000313" key="14">
    <source>
        <dbReference type="Proteomes" id="UP000001495"/>
    </source>
</evidence>
<dbReference type="Gene3D" id="6.10.340.10">
    <property type="match status" value="1"/>
</dbReference>
<evidence type="ECO:0000256" key="3">
    <source>
        <dbReference type="ARBA" id="ARBA00022692"/>
    </source>
</evidence>
<dbReference type="SMART" id="SM00283">
    <property type="entry name" value="MA"/>
    <property type="match status" value="1"/>
</dbReference>
<dbReference type="Proteomes" id="UP000001495">
    <property type="component" value="Chromosome"/>
</dbReference>
<evidence type="ECO:0000256" key="9">
    <source>
        <dbReference type="SAM" id="Coils"/>
    </source>
</evidence>
<keyword evidence="9" id="KW-0175">Coiled coil</keyword>
<protein>
    <submittedName>
        <fullName evidence="13">Methyl-accepting chemotaxis sensory transducer</fullName>
    </submittedName>
</protein>
<dbReference type="GeneID" id="8364687"/>
<dbReference type="PROSITE" id="PS50111">
    <property type="entry name" value="CHEMOTAXIS_TRANSDUC_2"/>
    <property type="match status" value="1"/>
</dbReference>
<dbReference type="STRING" id="573064.Mefer_0025"/>
<sequence length="749" mass="82727">MLKKFKISTKLMIMSIFIILVPMIILGAMTYHSVSNTTEEMLQKNLESAFRTANSVIDGRLHELSEMLCVYADDPNFVKYMEEKNKENVREYVIDFKEEADADFVVAFDTDGKVFARSNNNLSGDKELYDLVLKALSGNKISGFVVLDEETMKKEGLEHLQLEVIPTPGMANIDEDVGKKGLALVAIEPIKDENDNIYGALLVADVLNKDYTLVDKISEYTGGKLATIFLDGLRVTTNVEKDGKRAVGTVVSQEVYDEVIKEGNPYVGRVFVVNDWYLTEYGPIKDINGKIVGMLFVGVPEDEAIVLMNDIRNDVVSAGIIGTLFGVGIALIVSRSIVNPIKKLEEVAEEATKGNLNVRAEVESDDEIGKLAEAFNEMIDNVNKALEEVKRREELAKILINDLRNVMTRIANGDLTARMNESGEKNKIQKLVNRALDQLTEMIKMLKEETDELNNELDVIKEELNRVKEISDQVTDASSQVATAATDQSNKLQDLTQELEHTVQLSDETLKAAEEGVSAINEVEEKSDEGVKNVENAIETMQRIANVIDELGRALEDLGKKSQKINEITALIKDIAEQTGLLALNASIEAARAGEAGRGFAVVASEIKNLAEEIGKSIEDINRTVEEIRKALDKTIDLGLTGKNEVDKGVVVIDEVNKAFLKIKEAVDKTKEVIENIKNAAKTSADDVEQALKHIQDIASISEEFAATAEELTASTEELNGAIDEIYKATEKIVDISNKLKESADKFKT</sequence>
<dbReference type="Gene3D" id="3.30.450.20">
    <property type="entry name" value="PAS domain"/>
    <property type="match status" value="1"/>
</dbReference>
<dbReference type="CDD" id="cd06225">
    <property type="entry name" value="HAMP"/>
    <property type="match status" value="1"/>
</dbReference>
<evidence type="ECO:0000256" key="7">
    <source>
        <dbReference type="ARBA" id="ARBA00029447"/>
    </source>
</evidence>
<dbReference type="CDD" id="cd11386">
    <property type="entry name" value="MCP_signal"/>
    <property type="match status" value="1"/>
</dbReference>
<evidence type="ECO:0000313" key="13">
    <source>
        <dbReference type="EMBL" id="ACV23867.1"/>
    </source>
</evidence>
<evidence type="ECO:0000256" key="1">
    <source>
        <dbReference type="ARBA" id="ARBA00004651"/>
    </source>
</evidence>
<evidence type="ECO:0000259" key="11">
    <source>
        <dbReference type="PROSITE" id="PS50111"/>
    </source>
</evidence>
<dbReference type="InterPro" id="IPR029151">
    <property type="entry name" value="Sensor-like_sf"/>
</dbReference>
<evidence type="ECO:0000259" key="12">
    <source>
        <dbReference type="PROSITE" id="PS50885"/>
    </source>
</evidence>
<keyword evidence="5 10" id="KW-0472">Membrane</keyword>
<accession>C7P5N5</accession>
<dbReference type="AlphaFoldDB" id="C7P5N5"/>
<comment type="similarity">
    <text evidence="7">Belongs to the methyl-accepting chemotaxis (MCP) protein family.</text>
</comment>
<dbReference type="PROSITE" id="PS50885">
    <property type="entry name" value="HAMP"/>
    <property type="match status" value="2"/>
</dbReference>
<keyword evidence="2" id="KW-1003">Cell membrane</keyword>
<dbReference type="Pfam" id="PF00672">
    <property type="entry name" value="HAMP"/>
    <property type="match status" value="1"/>
</dbReference>
<evidence type="ECO:0000256" key="5">
    <source>
        <dbReference type="ARBA" id="ARBA00023136"/>
    </source>
</evidence>
<dbReference type="CDD" id="cd18773">
    <property type="entry name" value="PDC1_HK_sensor"/>
    <property type="match status" value="1"/>
</dbReference>
<evidence type="ECO:0000256" key="4">
    <source>
        <dbReference type="ARBA" id="ARBA00022989"/>
    </source>
</evidence>
<dbReference type="PANTHER" id="PTHR32089:SF112">
    <property type="entry name" value="LYSOZYME-LIKE PROTEIN-RELATED"/>
    <property type="match status" value="1"/>
</dbReference>
<dbReference type="GO" id="GO:0005886">
    <property type="term" value="C:plasma membrane"/>
    <property type="evidence" value="ECO:0007669"/>
    <property type="project" value="UniProtKB-SubCell"/>
</dbReference>
<feature type="domain" description="Methyl-accepting transducer" evidence="11">
    <location>
        <begin position="463"/>
        <end position="720"/>
    </location>
</feature>
<evidence type="ECO:0000256" key="6">
    <source>
        <dbReference type="ARBA" id="ARBA00023224"/>
    </source>
</evidence>
<feature type="domain" description="HAMP" evidence="12">
    <location>
        <begin position="335"/>
        <end position="387"/>
    </location>
</feature>
<proteinExistence type="inferred from homology"/>
<feature type="coiled-coil region" evidence="9">
    <location>
        <begin position="341"/>
        <end position="480"/>
    </location>
</feature>
<dbReference type="InterPro" id="IPR004089">
    <property type="entry name" value="MCPsignal_dom"/>
</dbReference>
<dbReference type="SUPFAM" id="SSF103190">
    <property type="entry name" value="Sensory domain-like"/>
    <property type="match status" value="1"/>
</dbReference>
<name>C7P5N5_METFA</name>
<feature type="transmembrane region" description="Helical" evidence="10">
    <location>
        <begin position="12"/>
        <end position="34"/>
    </location>
</feature>
<dbReference type="RefSeq" id="WP_012794889.1">
    <property type="nucleotide sequence ID" value="NC_013156.1"/>
</dbReference>
<dbReference type="GO" id="GO:0007165">
    <property type="term" value="P:signal transduction"/>
    <property type="evidence" value="ECO:0007669"/>
    <property type="project" value="UniProtKB-KW"/>
</dbReference>
<keyword evidence="6 8" id="KW-0807">Transducer</keyword>
<evidence type="ECO:0000256" key="2">
    <source>
        <dbReference type="ARBA" id="ARBA00022475"/>
    </source>
</evidence>
<dbReference type="HOGENOM" id="CLU_000445_107_19_2"/>
<dbReference type="Gene3D" id="1.10.287.950">
    <property type="entry name" value="Methyl-accepting chemotaxis protein"/>
    <property type="match status" value="1"/>
</dbReference>
<dbReference type="InterPro" id="IPR003660">
    <property type="entry name" value="HAMP_dom"/>
</dbReference>
<dbReference type="PANTHER" id="PTHR32089">
    <property type="entry name" value="METHYL-ACCEPTING CHEMOTAXIS PROTEIN MCPB"/>
    <property type="match status" value="1"/>
</dbReference>
<feature type="domain" description="HAMP" evidence="12">
    <location>
        <begin position="400"/>
        <end position="444"/>
    </location>
</feature>
<organism evidence="13 14">
    <name type="scientific">Methanocaldococcus fervens (strain DSM 4213 / JCM 15782 / AG86)</name>
    <name type="common">Methanococcus fervens</name>
    <dbReference type="NCBI Taxonomy" id="573064"/>
    <lineage>
        <taxon>Archaea</taxon>
        <taxon>Methanobacteriati</taxon>
        <taxon>Methanobacteriota</taxon>
        <taxon>Methanomada group</taxon>
        <taxon>Methanococci</taxon>
        <taxon>Methanococcales</taxon>
        <taxon>Methanocaldococcaceae</taxon>
        <taxon>Methanocaldococcus</taxon>
    </lineage>
</organism>
<dbReference type="KEGG" id="mfe:Mefer_0025"/>
<evidence type="ECO:0000256" key="8">
    <source>
        <dbReference type="PROSITE-ProRule" id="PRU00284"/>
    </source>
</evidence>